<sequence length="197" mass="22493">MNLDVQVLEWRKKLLQDASDTSFGWAGILFFVPGVNLIATPILIAKGVKKDEQLVAVKEEVDLVYRAVQVVELSLVPSIDEFINSLVKICGFFNDLANELSILAGNHQENARITHYKKIKAKADEIVKACRYYMCKIPDCETNLRAIPNKHDKNYVQEWLLRKRINTEIDNNDEVTLAYWGIKLFASDEKLINLIAN</sequence>
<evidence type="ECO:0000256" key="1">
    <source>
        <dbReference type="SAM" id="Phobius"/>
    </source>
</evidence>
<gene>
    <name evidence="2" type="ORF">RhiirA4_411562</name>
</gene>
<keyword evidence="3" id="KW-1185">Reference proteome</keyword>
<name>A0A2I1HE73_9GLOM</name>
<accession>A0A2I1HE73</accession>
<keyword evidence="1" id="KW-0812">Transmembrane</keyword>
<organism evidence="2 3">
    <name type="scientific">Rhizophagus irregularis</name>
    <dbReference type="NCBI Taxonomy" id="588596"/>
    <lineage>
        <taxon>Eukaryota</taxon>
        <taxon>Fungi</taxon>
        <taxon>Fungi incertae sedis</taxon>
        <taxon>Mucoromycota</taxon>
        <taxon>Glomeromycotina</taxon>
        <taxon>Glomeromycetes</taxon>
        <taxon>Glomerales</taxon>
        <taxon>Glomeraceae</taxon>
        <taxon>Rhizophagus</taxon>
    </lineage>
</organism>
<feature type="transmembrane region" description="Helical" evidence="1">
    <location>
        <begin position="23"/>
        <end position="44"/>
    </location>
</feature>
<dbReference type="EMBL" id="LLXI01002460">
    <property type="protein sequence ID" value="PKY57177.1"/>
    <property type="molecule type" value="Genomic_DNA"/>
</dbReference>
<comment type="caution">
    <text evidence="2">The sequence shown here is derived from an EMBL/GenBank/DDBJ whole genome shotgun (WGS) entry which is preliminary data.</text>
</comment>
<dbReference type="AlphaFoldDB" id="A0A2I1HE73"/>
<keyword evidence="1" id="KW-1133">Transmembrane helix</keyword>
<dbReference type="Proteomes" id="UP000234323">
    <property type="component" value="Unassembled WGS sequence"/>
</dbReference>
<evidence type="ECO:0000313" key="2">
    <source>
        <dbReference type="EMBL" id="PKY57177.1"/>
    </source>
</evidence>
<protein>
    <submittedName>
        <fullName evidence="2">Uncharacterized protein</fullName>
    </submittedName>
</protein>
<evidence type="ECO:0000313" key="3">
    <source>
        <dbReference type="Proteomes" id="UP000234323"/>
    </source>
</evidence>
<keyword evidence="1" id="KW-0472">Membrane</keyword>
<reference evidence="2 3" key="1">
    <citation type="submission" date="2015-10" db="EMBL/GenBank/DDBJ databases">
        <title>Genome analyses suggest a sexual origin of heterokaryosis in a supposedly ancient asexual fungus.</title>
        <authorList>
            <person name="Ropars J."/>
            <person name="Sedzielewska K."/>
            <person name="Noel J."/>
            <person name="Charron P."/>
            <person name="Farinelli L."/>
            <person name="Marton T."/>
            <person name="Kruger M."/>
            <person name="Pelin A."/>
            <person name="Brachmann A."/>
            <person name="Corradi N."/>
        </authorList>
    </citation>
    <scope>NUCLEOTIDE SEQUENCE [LARGE SCALE GENOMIC DNA]</scope>
    <source>
        <strain evidence="2 3">A4</strain>
    </source>
</reference>
<proteinExistence type="predicted"/>